<reference evidence="4" key="1">
    <citation type="submission" date="2023-04" db="EMBL/GenBank/DDBJ databases">
        <title>Phytophthora lilii NBRC 32176.</title>
        <authorList>
            <person name="Ichikawa N."/>
            <person name="Sato H."/>
            <person name="Tonouchi N."/>
        </authorList>
    </citation>
    <scope>NUCLEOTIDE SEQUENCE</scope>
    <source>
        <strain evidence="4">NBRC 32176</strain>
    </source>
</reference>
<evidence type="ECO:0000256" key="1">
    <source>
        <dbReference type="PROSITE-ProRule" id="PRU00047"/>
    </source>
</evidence>
<accession>A0A9W6UC43</accession>
<dbReference type="SUPFAM" id="SSF57756">
    <property type="entry name" value="Retrovirus zinc finger-like domains"/>
    <property type="match status" value="1"/>
</dbReference>
<keyword evidence="5" id="KW-1185">Reference proteome</keyword>
<evidence type="ECO:0000259" key="3">
    <source>
        <dbReference type="PROSITE" id="PS50158"/>
    </source>
</evidence>
<dbReference type="GO" id="GO:0008270">
    <property type="term" value="F:zinc ion binding"/>
    <property type="evidence" value="ECO:0007669"/>
    <property type="project" value="UniProtKB-KW"/>
</dbReference>
<dbReference type="PROSITE" id="PS50158">
    <property type="entry name" value="ZF_CCHC"/>
    <property type="match status" value="1"/>
</dbReference>
<feature type="region of interest" description="Disordered" evidence="2">
    <location>
        <begin position="143"/>
        <end position="231"/>
    </location>
</feature>
<feature type="compositionally biased region" description="Polar residues" evidence="2">
    <location>
        <begin position="109"/>
        <end position="126"/>
    </location>
</feature>
<comment type="caution">
    <text evidence="4">The sequence shown here is derived from an EMBL/GenBank/DDBJ whole genome shotgun (WGS) entry which is preliminary data.</text>
</comment>
<feature type="compositionally biased region" description="Polar residues" evidence="2">
    <location>
        <begin position="157"/>
        <end position="175"/>
    </location>
</feature>
<dbReference type="InterPro" id="IPR036875">
    <property type="entry name" value="Znf_CCHC_sf"/>
</dbReference>
<dbReference type="OrthoDB" id="128980at2759"/>
<keyword evidence="1" id="KW-0479">Metal-binding</keyword>
<organism evidence="4 5">
    <name type="scientific">Phytophthora lilii</name>
    <dbReference type="NCBI Taxonomy" id="2077276"/>
    <lineage>
        <taxon>Eukaryota</taxon>
        <taxon>Sar</taxon>
        <taxon>Stramenopiles</taxon>
        <taxon>Oomycota</taxon>
        <taxon>Peronosporomycetes</taxon>
        <taxon>Peronosporales</taxon>
        <taxon>Peronosporaceae</taxon>
        <taxon>Phytophthora</taxon>
    </lineage>
</organism>
<dbReference type="AlphaFoldDB" id="A0A9W6UC43"/>
<evidence type="ECO:0000313" key="5">
    <source>
        <dbReference type="Proteomes" id="UP001165083"/>
    </source>
</evidence>
<protein>
    <submittedName>
        <fullName evidence="4">Unnamed protein product</fullName>
    </submittedName>
</protein>
<proteinExistence type="predicted"/>
<dbReference type="Proteomes" id="UP001165083">
    <property type="component" value="Unassembled WGS sequence"/>
</dbReference>
<dbReference type="GO" id="GO:0003676">
    <property type="term" value="F:nucleic acid binding"/>
    <property type="evidence" value="ECO:0007669"/>
    <property type="project" value="InterPro"/>
</dbReference>
<feature type="domain" description="CCHC-type" evidence="3">
    <location>
        <begin position="209"/>
        <end position="224"/>
    </location>
</feature>
<keyword evidence="1" id="KW-0863">Zinc-finger</keyword>
<gene>
    <name evidence="4" type="ORF">Plil01_001298100</name>
</gene>
<evidence type="ECO:0000256" key="2">
    <source>
        <dbReference type="SAM" id="MobiDB-lite"/>
    </source>
</evidence>
<sequence length="231" mass="25790">MMGVQQVAIQASNAQMQAFMTLQAQFQQAMYEQQARANNQKQKANRPNFMGAQMKIWSYGYSTSRNILPPTPISKKPTTLALWTWSCHFWELMECRVANSNQRRDARSSETMVYQQNPRADTSAYVSQTIPETLQDTMEYAQRFEDSRKQSRPKQHQPASSAPTGRNDTRNQFGRNKTPPPNLGASPATAASPHPGPATTTKPIFEPTCHKCGVQGHKAPGCPSRDNGATQ</sequence>
<dbReference type="EMBL" id="BSXW01000837">
    <property type="protein sequence ID" value="GMF30441.1"/>
    <property type="molecule type" value="Genomic_DNA"/>
</dbReference>
<evidence type="ECO:0000313" key="4">
    <source>
        <dbReference type="EMBL" id="GMF30441.1"/>
    </source>
</evidence>
<feature type="region of interest" description="Disordered" evidence="2">
    <location>
        <begin position="100"/>
        <end position="126"/>
    </location>
</feature>
<dbReference type="InterPro" id="IPR001878">
    <property type="entry name" value="Znf_CCHC"/>
</dbReference>
<keyword evidence="1" id="KW-0862">Zinc</keyword>
<name>A0A9W6UC43_9STRA</name>